<name>A0A8J7H5Y2_9FIRM</name>
<dbReference type="SUPFAM" id="SSF55545">
    <property type="entry name" value="beta-N-acetylhexosaminidase-like domain"/>
    <property type="match status" value="1"/>
</dbReference>
<dbReference type="Gene3D" id="1.20.58.2150">
    <property type="match status" value="1"/>
</dbReference>
<dbReference type="Pfam" id="PF17829">
    <property type="entry name" value="GH115_C"/>
    <property type="match status" value="1"/>
</dbReference>
<dbReference type="GO" id="GO:0016787">
    <property type="term" value="F:hydrolase activity"/>
    <property type="evidence" value="ECO:0007669"/>
    <property type="project" value="UniProtKB-KW"/>
</dbReference>
<dbReference type="Proteomes" id="UP000623269">
    <property type="component" value="Unassembled WGS sequence"/>
</dbReference>
<dbReference type="Gene3D" id="2.60.120.1620">
    <property type="match status" value="1"/>
</dbReference>
<dbReference type="InterPro" id="IPR029018">
    <property type="entry name" value="Hex-like_dom2"/>
</dbReference>
<feature type="domain" description="Gylcosyl hydrolase 115 C-terminal" evidence="3">
    <location>
        <begin position="843"/>
        <end position="1017"/>
    </location>
</feature>
<feature type="region of interest" description="Disordered" evidence="2">
    <location>
        <begin position="30"/>
        <end position="64"/>
    </location>
</feature>
<dbReference type="InterPro" id="IPR041437">
    <property type="entry name" value="GH115_C"/>
</dbReference>
<evidence type="ECO:0000259" key="3">
    <source>
        <dbReference type="Pfam" id="PF17829"/>
    </source>
</evidence>
<gene>
    <name evidence="4" type="ORF">I5677_13795</name>
</gene>
<dbReference type="PROSITE" id="PS51257">
    <property type="entry name" value="PROKAR_LIPOPROTEIN"/>
    <property type="match status" value="1"/>
</dbReference>
<evidence type="ECO:0000256" key="2">
    <source>
        <dbReference type="SAM" id="MobiDB-lite"/>
    </source>
</evidence>
<dbReference type="InterPro" id="IPR031924">
    <property type="entry name" value="GH115"/>
</dbReference>
<evidence type="ECO:0000313" key="5">
    <source>
        <dbReference type="Proteomes" id="UP000623269"/>
    </source>
</evidence>
<dbReference type="InterPro" id="IPR042301">
    <property type="entry name" value="GH115_sf"/>
</dbReference>
<dbReference type="Pfam" id="PF15979">
    <property type="entry name" value="Glyco_hydro_115"/>
    <property type="match status" value="1"/>
</dbReference>
<comment type="caution">
    <text evidence="4">The sequence shown here is derived from an EMBL/GenBank/DDBJ whole genome shotgun (WGS) entry which is preliminary data.</text>
</comment>
<evidence type="ECO:0000313" key="4">
    <source>
        <dbReference type="EMBL" id="MBH1941969.1"/>
    </source>
</evidence>
<dbReference type="Gene3D" id="3.30.379.10">
    <property type="entry name" value="Chitobiase/beta-hexosaminidase domain 2-like"/>
    <property type="match status" value="1"/>
</dbReference>
<reference evidence="4" key="1">
    <citation type="submission" date="2020-12" db="EMBL/GenBank/DDBJ databases">
        <title>M. sibirica DSM 26468T genome.</title>
        <authorList>
            <person name="Thieme N."/>
            <person name="Rettenmaier R."/>
            <person name="Zverlov V."/>
            <person name="Liebl W."/>
        </authorList>
    </citation>
    <scope>NUCLEOTIDE SEQUENCE</scope>
    <source>
        <strain evidence="4">DSM 26468</strain>
    </source>
</reference>
<keyword evidence="5" id="KW-1185">Reference proteome</keyword>
<dbReference type="RefSeq" id="WP_197662217.1">
    <property type="nucleotide sequence ID" value="NZ_JAEAGR010000016.1"/>
</dbReference>
<dbReference type="PANTHER" id="PTHR37842:SF2">
    <property type="entry name" value="GYLCOSYL HYDROLASE 115 C-TERMINAL DOMAIN-CONTAINING PROTEIN"/>
    <property type="match status" value="1"/>
</dbReference>
<dbReference type="AlphaFoldDB" id="A0A8J7H5Y2"/>
<protein>
    <submittedName>
        <fullName evidence="4">Glycosyl hydrolase 115 family protein</fullName>
    </submittedName>
</protein>
<dbReference type="Gene3D" id="3.20.20.520">
    <property type="entry name" value="Glycosyl hydrolase family 115"/>
    <property type="match status" value="1"/>
</dbReference>
<dbReference type="GO" id="GO:0005975">
    <property type="term" value="P:carbohydrate metabolic process"/>
    <property type="evidence" value="ECO:0007669"/>
    <property type="project" value="UniProtKB-ARBA"/>
</dbReference>
<organism evidence="4 5">
    <name type="scientific">Mobilitalea sibirica</name>
    <dbReference type="NCBI Taxonomy" id="1462919"/>
    <lineage>
        <taxon>Bacteria</taxon>
        <taxon>Bacillati</taxon>
        <taxon>Bacillota</taxon>
        <taxon>Clostridia</taxon>
        <taxon>Lachnospirales</taxon>
        <taxon>Lachnospiraceae</taxon>
        <taxon>Mobilitalea</taxon>
    </lineage>
</organism>
<feature type="compositionally biased region" description="Polar residues" evidence="2">
    <location>
        <begin position="34"/>
        <end position="52"/>
    </location>
</feature>
<proteinExistence type="predicted"/>
<sequence length="1022" mass="115957">MKIKRVISFILVISILITITGCKKSELEPKEISSEQTINQPNEQPTKVTSESDLNENEQKVEEDNQELKVIPISHNMKATKSPIILGTEGFPLVKDKIAAGIYVDEQDLKGVHIAVESLGEDITLVSDVSPVIGNTISELGANIVIAGTIDNNQMIRNLINEGKLDVSEVEGKWESYVIEIVDHPLNGIDKALVIAGSDKRGTIYGIYRISEAIGVSPWVWWADSVPFQQEQLILSMKDNRFVQGEPSVMYRGIFLNDENPSLYNWVNKTYGGFNSEFYGEVFELILRLKGNYLWPAMWGKAFNEDDPKSPKLADDYGIVMGTSHHEPMMRAQKEWSVHGPEYGDEWNYYTNAEGLYRFWEDRIIQNAPYEKLITIGMRGDGDMPMIAGGSVEQHIDLLTQIVTDQREIIEKHINEDVTKVPQVWTLYKEVEDYYKAGMKVPEDVILMLAEDNFGNVRTLPTDKDRDRAGGFGMYYHFDFVGAPRSYKWINTVPLTKIWEQMTMAYDYGVNKIWIVNVGDLKPMELPIDYFLDLAYDYETWSKVNQVEQFTYDWSVQQFGEIYAYDIVQILDGYTKMNGRRKPEIITPDTYSVTNYNEAQRILAEFEAYVARAEEIYEVIPDEKKDAYYQLVLYPTKASMLVLRMNVYAGLNKLYAKQGRVIANEYTDIVDKHVYMDMTETRNYHKNIAGGKWDGMMSQAHMGQTSWEAPEKNVAPKTKKVKAKSGSEMIIGVPNTEEAYRSGEVYLADFTDINRETVSIDIANGGDKKFDYSITPSHDFIIVSEQSGTVELQNTFTVTVDFNKLADDVTQANGTVSVKGAGSEVILKVNARRIDVSNLPKMTFVETHGYLSIEAEHYSKNVEMDGGKWTVIDEYGRTLSSVKVLPNRLSSRTPKVDAPYLEYSIYTQQPGTYEITTYAAPTNNLSADTGMKYAISMDDNEPQIVDSFPNTWYVGDRGHQWGKGVMDNVHINKTTHKVSEPGLHTIRIYMVDAGFTLQKLVIDTNGSVLSSYLGPEETYYVK</sequence>
<dbReference type="PANTHER" id="PTHR37842">
    <property type="match status" value="1"/>
</dbReference>
<dbReference type="EMBL" id="JAEAGR010000016">
    <property type="protein sequence ID" value="MBH1941969.1"/>
    <property type="molecule type" value="Genomic_DNA"/>
</dbReference>
<evidence type="ECO:0000256" key="1">
    <source>
        <dbReference type="ARBA" id="ARBA00022801"/>
    </source>
</evidence>
<keyword evidence="1 4" id="KW-0378">Hydrolase</keyword>
<accession>A0A8J7H5Y2</accession>